<dbReference type="PANTHER" id="PTHR22880:SF225">
    <property type="entry name" value="BROMODOMAIN-CONTAINING PROTEIN BET-1-RELATED"/>
    <property type="match status" value="1"/>
</dbReference>
<dbReference type="InterPro" id="IPR038336">
    <property type="entry name" value="NET_sf"/>
</dbReference>
<feature type="compositionally biased region" description="Low complexity" evidence="5">
    <location>
        <begin position="694"/>
        <end position="708"/>
    </location>
</feature>
<evidence type="ECO:0000256" key="3">
    <source>
        <dbReference type="PROSITE-ProRule" id="PRU00035"/>
    </source>
</evidence>
<evidence type="ECO:0000256" key="1">
    <source>
        <dbReference type="ARBA" id="ARBA00022737"/>
    </source>
</evidence>
<dbReference type="EMBL" id="KL596671">
    <property type="protein sequence ID" value="KER29821.1"/>
    <property type="molecule type" value="Genomic_DNA"/>
</dbReference>
<dbReference type="GO" id="GO:0005634">
    <property type="term" value="C:nucleus"/>
    <property type="evidence" value="ECO:0007669"/>
    <property type="project" value="TreeGrafter"/>
</dbReference>
<dbReference type="PANTHER" id="PTHR22880">
    <property type="entry name" value="FALZ-RELATED BROMODOMAIN-CONTAINING PROTEINS"/>
    <property type="match status" value="1"/>
</dbReference>
<evidence type="ECO:0000256" key="4">
    <source>
        <dbReference type="SAM" id="Coils"/>
    </source>
</evidence>
<feature type="compositionally biased region" description="Polar residues" evidence="5">
    <location>
        <begin position="1118"/>
        <end position="1127"/>
    </location>
</feature>
<dbReference type="FunFam" id="1.20.1270.220:FF:000001">
    <property type="entry name" value="bromodomain-containing protein 2 isoform X1"/>
    <property type="match status" value="2"/>
</dbReference>
<dbReference type="RefSeq" id="XP_009166416.1">
    <property type="nucleotide sequence ID" value="XM_009168152.1"/>
</dbReference>
<keyword evidence="2 3" id="KW-0103">Bromodomain</keyword>
<feature type="region of interest" description="Disordered" evidence="5">
    <location>
        <begin position="418"/>
        <end position="499"/>
    </location>
</feature>
<evidence type="ECO:0000256" key="2">
    <source>
        <dbReference type="ARBA" id="ARBA00023117"/>
    </source>
</evidence>
<feature type="compositionally biased region" description="Low complexity" evidence="5">
    <location>
        <begin position="640"/>
        <end position="659"/>
    </location>
</feature>
<feature type="compositionally biased region" description="Low complexity" evidence="5">
    <location>
        <begin position="180"/>
        <end position="197"/>
    </location>
</feature>
<dbReference type="KEGG" id="ovi:T265_03617"/>
<gene>
    <name evidence="8" type="ORF">T265_03617</name>
</gene>
<dbReference type="InterPro" id="IPR043508">
    <property type="entry name" value="Bromo_Brdt_I"/>
</dbReference>
<feature type="domain" description="Bromo" evidence="6">
    <location>
        <begin position="958"/>
        <end position="1030"/>
    </location>
</feature>
<evidence type="ECO:0000256" key="5">
    <source>
        <dbReference type="SAM" id="MobiDB-lite"/>
    </source>
</evidence>
<dbReference type="InterPro" id="IPR050935">
    <property type="entry name" value="Bromo_chromatin_reader"/>
</dbReference>
<dbReference type="Gene3D" id="1.20.1270.220">
    <property type="match status" value="2"/>
</dbReference>
<feature type="compositionally biased region" description="Low complexity" evidence="5">
    <location>
        <begin position="460"/>
        <end position="470"/>
    </location>
</feature>
<dbReference type="InterPro" id="IPR036427">
    <property type="entry name" value="Bromodomain-like_sf"/>
</dbReference>
<dbReference type="CTD" id="20317804"/>
<feature type="coiled-coil region" evidence="4">
    <location>
        <begin position="376"/>
        <end position="414"/>
    </location>
</feature>
<dbReference type="PROSITE" id="PS00633">
    <property type="entry name" value="BROMODOMAIN_1"/>
    <property type="match status" value="2"/>
</dbReference>
<feature type="compositionally biased region" description="Acidic residues" evidence="5">
    <location>
        <begin position="1538"/>
        <end position="1552"/>
    </location>
</feature>
<feature type="region of interest" description="Disordered" evidence="5">
    <location>
        <begin position="739"/>
        <end position="801"/>
    </location>
</feature>
<feature type="region of interest" description="Disordered" evidence="5">
    <location>
        <begin position="1"/>
        <end position="27"/>
    </location>
</feature>
<feature type="domain" description="Bromo" evidence="6">
    <location>
        <begin position="44"/>
        <end position="116"/>
    </location>
</feature>
<feature type="compositionally biased region" description="Polar residues" evidence="5">
    <location>
        <begin position="1070"/>
        <end position="1090"/>
    </location>
</feature>
<feature type="domain" description="NET" evidence="7">
    <location>
        <begin position="1389"/>
        <end position="1471"/>
    </location>
</feature>
<sequence>MSGVVNMDSSVLIKPDPHSSKSHPSKITTNQLEYIKKEVVGRLLKEKIVWPFTRPVDHERLNLPDYPRIVKHPMDLGTIKQRLNLKFYHSSSECLDDLFTMFRNCYIFNKPGDDVVAMAMKLEQLARERLKSMPSPETEICPQKNSKSTKPVPSLRSTDDPPAPLPDLNHVEGLNGTSLSSEPSGPAIRSSSSSTGKKASKKKMENLLDDLPQTPHSLDDPSRDRRQIKKPKRDYEERSVAKRLRLSEALKACNNILKDISSQRYRDLNHLFLKPVDAEAMGLHDYHDVVKKAMDLSTVKTKLETGQYHSKYEFADDIRLMFNNCYKYNGEDSDVAKVGKLLQAIFEESFAKVPDDESEVVPSPDRSIDQNLYQLIQNAIKEHQRLTVQFQRCNEELQRSAANLNSIISTLNTQAKRASANTGQVPQLNSVPLGQSAGASLRPVSNESFDDGVSSRKGRQSQSKSKYRQSTALPTSTAPTLNATNATGHPQSTVHGYATDEEMSENNVRPMTYDEKRQLSIDINKLPGEKLGGVVQIIQQREPSHRDCNPDEIEIDFETLQHTTLRELEKYVKSVLQKAKSGSRKYVKKGPNTATPGKSREECMKEKTEEIESRLREMRGLPSSASGFHNAHHNKKQHSSNRLSASSSSGSDSESTSDSSESDSSDSKSDNPTPFAGVIRQGANVSATPERISATCTPPTTNVATVTASPQKKRNIDNVCSRGDAVSCSTDHHVANAGDADRIDDASETESDSGSPCALRQPVWATSPYTKRQVQSTESSQTPSKAVPVSAGTSIPPPEHESMISASKVAQNPPHTTVDSTEPLGVDRANKAGKELEEKQAAALQIMREARRQSEWTSRAAEERANREREEAERRRQEAEMAREAERRRDEELRRAEEERRSLIEARKREDKAKLKPLVIMDSSVLMEPGPHSSKPHPSMQTTNQLEYIKKEVVNRLLKEKYVWPFTRLVDHERLNLPDYPKIVKHPMDLGTIKQRLNLKFYHSSVECFDDLFTMFRNCYIFNKPGDDIVCMAVKLEQLARELLKSMPIPETKIHPEKNSKSSRPGSSSQFCPTDQSRVQTSSLKQTSMTLIPDGRSSSTRKKASKKKMESFGDPPRSVQSTGYSSHQVKKLKPEYSERNTDKSVHLSAVLKQCSNILSEISSYRYKELNHFFIKPVDARSMGLHDYHNIVKKPMDLHTVKVKLDSGQYRTRSDFAEDVRLIFTNCYKYNGESSDVGKIGKILSGIFEDFLSKVPADNQDLDQLIQDSIKEHQRLTVQFQQCNDELQRSTAGLSSILDTLNSHAKRASSIVTNMPPAQPACATALDVSNVSFDSTGTSSSSHFFTHALFCSNAPLQCLAALHHSTVPVPNSTEVSEYPQSIMCGYEIDQEMSERNVQLMTYDEKRQLSIDINKLPGEKLGQVIQIIQQHEPSHRDCNPDEIELDFETLQHTTLRELEQYVMTVLRNAKTSSRKMPKKDPFTTPEKSRDVTLTAKAREIESRFPKTPEPPSNVRSIRNTLSVKEPRGSNRLSASSSSGDDSESTSDPSDSSDN</sequence>
<dbReference type="PROSITE" id="PS51525">
    <property type="entry name" value="NET"/>
    <property type="match status" value="2"/>
</dbReference>
<feature type="domain" description="NET" evidence="7">
    <location>
        <begin position="501"/>
        <end position="583"/>
    </location>
</feature>
<feature type="region of interest" description="Disordered" evidence="5">
    <location>
        <begin position="1050"/>
        <end position="1138"/>
    </location>
</feature>
<accession>A0A074ZRT9</accession>
<feature type="compositionally biased region" description="Basic and acidic residues" evidence="5">
    <location>
        <begin position="598"/>
        <end position="619"/>
    </location>
</feature>
<feature type="compositionally biased region" description="Basic and acidic residues" evidence="5">
    <location>
        <begin position="1476"/>
        <end position="1504"/>
    </location>
</feature>
<evidence type="ECO:0000313" key="9">
    <source>
        <dbReference type="Proteomes" id="UP000054324"/>
    </source>
</evidence>
<proteinExistence type="predicted"/>
<evidence type="ECO:0000259" key="6">
    <source>
        <dbReference type="PROSITE" id="PS50014"/>
    </source>
</evidence>
<dbReference type="InterPro" id="IPR001487">
    <property type="entry name" value="Bromodomain"/>
</dbReference>
<dbReference type="GO" id="GO:0006355">
    <property type="term" value="P:regulation of DNA-templated transcription"/>
    <property type="evidence" value="ECO:0007669"/>
    <property type="project" value="TreeGrafter"/>
</dbReference>
<feature type="region of interest" description="Disordered" evidence="5">
    <location>
        <begin position="579"/>
        <end position="709"/>
    </location>
</feature>
<dbReference type="SMART" id="SM00297">
    <property type="entry name" value="BROMO"/>
    <property type="match status" value="4"/>
</dbReference>
<protein>
    <recommendedName>
        <fullName evidence="10">Bromodomain protein</fullName>
    </recommendedName>
</protein>
<dbReference type="GO" id="GO:0006338">
    <property type="term" value="P:chromatin remodeling"/>
    <property type="evidence" value="ECO:0007669"/>
    <property type="project" value="TreeGrafter"/>
</dbReference>
<feature type="compositionally biased region" description="Basic residues" evidence="5">
    <location>
        <begin position="630"/>
        <end position="639"/>
    </location>
</feature>
<dbReference type="PROSITE" id="PS50014">
    <property type="entry name" value="BROMODOMAIN_2"/>
    <property type="match status" value="4"/>
</dbReference>
<organism evidence="8 9">
    <name type="scientific">Opisthorchis viverrini</name>
    <name type="common">Southeast Asian liver fluke</name>
    <dbReference type="NCBI Taxonomy" id="6198"/>
    <lineage>
        <taxon>Eukaryota</taxon>
        <taxon>Metazoa</taxon>
        <taxon>Spiralia</taxon>
        <taxon>Lophotrochozoa</taxon>
        <taxon>Platyhelminthes</taxon>
        <taxon>Trematoda</taxon>
        <taxon>Digenea</taxon>
        <taxon>Opisthorchiida</taxon>
        <taxon>Opisthorchiata</taxon>
        <taxon>Opisthorchiidae</taxon>
        <taxon>Opisthorchis</taxon>
    </lineage>
</organism>
<evidence type="ECO:0000259" key="7">
    <source>
        <dbReference type="PROSITE" id="PS51525"/>
    </source>
</evidence>
<dbReference type="Gene3D" id="1.20.920.10">
    <property type="entry name" value="Bromodomain-like"/>
    <property type="match status" value="4"/>
</dbReference>
<evidence type="ECO:0008006" key="10">
    <source>
        <dbReference type="Google" id="ProtNLM"/>
    </source>
</evidence>
<dbReference type="PRINTS" id="PR00503">
    <property type="entry name" value="BROMODOMAIN"/>
</dbReference>
<dbReference type="CDD" id="cd05497">
    <property type="entry name" value="Bromo_Brdt_I_like"/>
    <property type="match status" value="1"/>
</dbReference>
<dbReference type="SUPFAM" id="SSF47370">
    <property type="entry name" value="Bromodomain"/>
    <property type="match status" value="4"/>
</dbReference>
<feature type="compositionally biased region" description="Polar residues" evidence="5">
    <location>
        <begin position="767"/>
        <end position="784"/>
    </location>
</feature>
<dbReference type="Pfam" id="PF00439">
    <property type="entry name" value="Bromodomain"/>
    <property type="match status" value="4"/>
</dbReference>
<feature type="compositionally biased region" description="Polar residues" evidence="5">
    <location>
        <begin position="418"/>
        <end position="433"/>
    </location>
</feature>
<dbReference type="Proteomes" id="UP000054324">
    <property type="component" value="Unassembled WGS sequence"/>
</dbReference>
<keyword evidence="9" id="KW-1185">Reference proteome</keyword>
<feature type="compositionally biased region" description="Polar residues" evidence="5">
    <location>
        <begin position="471"/>
        <end position="494"/>
    </location>
</feature>
<dbReference type="InterPro" id="IPR018359">
    <property type="entry name" value="Bromodomain_CS"/>
</dbReference>
<dbReference type="InterPro" id="IPR027353">
    <property type="entry name" value="NET_dom"/>
</dbReference>
<dbReference type="GO" id="GO:0000785">
    <property type="term" value="C:chromatin"/>
    <property type="evidence" value="ECO:0007669"/>
    <property type="project" value="TreeGrafter"/>
</dbReference>
<keyword evidence="1" id="KW-0677">Repeat</keyword>
<feature type="region of interest" description="Disordered" evidence="5">
    <location>
        <begin position="853"/>
        <end position="898"/>
    </location>
</feature>
<name>A0A074ZRT9_OPIVI</name>
<feature type="domain" description="Bromo" evidence="6">
    <location>
        <begin position="1165"/>
        <end position="1237"/>
    </location>
</feature>
<dbReference type="GeneID" id="20317804"/>
<feature type="domain" description="Bromo" evidence="6">
    <location>
        <begin position="264"/>
        <end position="336"/>
    </location>
</feature>
<dbReference type="OrthoDB" id="21449at2759"/>
<dbReference type="STRING" id="6198.A0A074ZRT9"/>
<dbReference type="Pfam" id="PF17035">
    <property type="entry name" value="BET"/>
    <property type="match status" value="2"/>
</dbReference>
<feature type="compositionally biased region" description="Polar residues" evidence="5">
    <location>
        <begin position="1511"/>
        <end position="1520"/>
    </location>
</feature>
<reference evidence="8 9" key="1">
    <citation type="submission" date="2013-11" db="EMBL/GenBank/DDBJ databases">
        <title>Opisthorchis viverrini - life in the bile duct.</title>
        <authorList>
            <person name="Young N.D."/>
            <person name="Nagarajan N."/>
            <person name="Lin S.J."/>
            <person name="Korhonen P.K."/>
            <person name="Jex A.R."/>
            <person name="Hall R.S."/>
            <person name="Safavi-Hemami H."/>
            <person name="Kaewkong W."/>
            <person name="Bertrand D."/>
            <person name="Gao S."/>
            <person name="Seet Q."/>
            <person name="Wongkham S."/>
            <person name="Teh B.T."/>
            <person name="Wongkham C."/>
            <person name="Intapan P.M."/>
            <person name="Maleewong W."/>
            <person name="Yang X."/>
            <person name="Hu M."/>
            <person name="Wang Z."/>
            <person name="Hofmann A."/>
            <person name="Sternberg P.W."/>
            <person name="Tan P."/>
            <person name="Wang J."/>
            <person name="Gasser R.B."/>
        </authorList>
    </citation>
    <scope>NUCLEOTIDE SEQUENCE [LARGE SCALE GENOMIC DNA]</scope>
</reference>
<evidence type="ECO:0000313" key="8">
    <source>
        <dbReference type="EMBL" id="KER29821.1"/>
    </source>
</evidence>
<feature type="region of interest" description="Disordered" evidence="5">
    <location>
        <begin position="1467"/>
        <end position="1552"/>
    </location>
</feature>
<feature type="region of interest" description="Disordered" evidence="5">
    <location>
        <begin position="129"/>
        <end position="238"/>
    </location>
</feature>
<keyword evidence="4" id="KW-0175">Coiled coil</keyword>
<feature type="compositionally biased region" description="Low complexity" evidence="5">
    <location>
        <begin position="1527"/>
        <end position="1537"/>
    </location>
</feature>